<organism evidence="1 2">
    <name type="scientific">Dysgonomonas termitidis</name>
    <dbReference type="NCBI Taxonomy" id="1516126"/>
    <lineage>
        <taxon>Bacteria</taxon>
        <taxon>Pseudomonadati</taxon>
        <taxon>Bacteroidota</taxon>
        <taxon>Bacteroidia</taxon>
        <taxon>Bacteroidales</taxon>
        <taxon>Dysgonomonadaceae</taxon>
        <taxon>Dysgonomonas</taxon>
    </lineage>
</organism>
<proteinExistence type="predicted"/>
<dbReference type="RefSeq" id="WP_380000199.1">
    <property type="nucleotide sequence ID" value="NZ_JBHSGN010000123.1"/>
</dbReference>
<dbReference type="Proteomes" id="UP001596023">
    <property type="component" value="Unassembled WGS sequence"/>
</dbReference>
<evidence type="ECO:0000313" key="1">
    <source>
        <dbReference type="EMBL" id="MFC4676204.1"/>
    </source>
</evidence>
<comment type="caution">
    <text evidence="1">The sequence shown here is derived from an EMBL/GenBank/DDBJ whole genome shotgun (WGS) entry which is preliminary data.</text>
</comment>
<dbReference type="EMBL" id="JBHSGN010000123">
    <property type="protein sequence ID" value="MFC4676204.1"/>
    <property type="molecule type" value="Genomic_DNA"/>
</dbReference>
<keyword evidence="2" id="KW-1185">Reference proteome</keyword>
<sequence length="312" mass="33475">MSVIDDLIAQATLIRDEIRKKANTAYRVGTCLLNIINFSKDYTDGKVNTILILIPSGTNTGNMLINNDQLNNALAGFSQGFFEYKDQENFIVQTEAQLPTQLPSGDPIPDGYTALYMDATKTIVYKTTYTAGAWGAGVDQNAEPGFLWTETITGNGYYFMPGQDWNQLDVKPMASAISNDSTVPGATVKDALTYLLTMLSPAGSAYLTFKLASQSLTSVANIPATAANTFCQISANATMSLANAAALLPGYEQVIRVKNTSASSITLTLPSGAAYDNDYGQPTVSIPAGKVAEVNIWCYMPGRYSIRVGEAN</sequence>
<accession>A0ABV9L1U2</accession>
<reference evidence="2" key="1">
    <citation type="journal article" date="2019" name="Int. J. Syst. Evol. Microbiol.">
        <title>The Global Catalogue of Microorganisms (GCM) 10K type strain sequencing project: providing services to taxonomists for standard genome sequencing and annotation.</title>
        <authorList>
            <consortium name="The Broad Institute Genomics Platform"/>
            <consortium name="The Broad Institute Genome Sequencing Center for Infectious Disease"/>
            <person name="Wu L."/>
            <person name="Ma J."/>
        </authorList>
    </citation>
    <scope>NUCLEOTIDE SEQUENCE [LARGE SCALE GENOMIC DNA]</scope>
    <source>
        <strain evidence="2">CCUG 66188</strain>
    </source>
</reference>
<protein>
    <submittedName>
        <fullName evidence="1">Uncharacterized protein</fullName>
    </submittedName>
</protein>
<evidence type="ECO:0000313" key="2">
    <source>
        <dbReference type="Proteomes" id="UP001596023"/>
    </source>
</evidence>
<name>A0ABV9L1U2_9BACT</name>
<gene>
    <name evidence="1" type="ORF">ACFO6W_21180</name>
</gene>